<feature type="compositionally biased region" description="Acidic residues" evidence="1">
    <location>
        <begin position="194"/>
        <end position="204"/>
    </location>
</feature>
<evidence type="ECO:0000256" key="1">
    <source>
        <dbReference type="SAM" id="MobiDB-lite"/>
    </source>
</evidence>
<gene>
    <name evidence="2" type="ORF">EYF80_026691</name>
</gene>
<reference evidence="2 3" key="1">
    <citation type="submission" date="2019-03" db="EMBL/GenBank/DDBJ databases">
        <title>First draft genome of Liparis tanakae, snailfish: a comprehensive survey of snailfish specific genes.</title>
        <authorList>
            <person name="Kim W."/>
            <person name="Song I."/>
            <person name="Jeong J.-H."/>
            <person name="Kim D."/>
            <person name="Kim S."/>
            <person name="Ryu S."/>
            <person name="Song J.Y."/>
            <person name="Lee S.K."/>
        </authorList>
    </citation>
    <scope>NUCLEOTIDE SEQUENCE [LARGE SCALE GENOMIC DNA]</scope>
    <source>
        <tissue evidence="2">Muscle</tissue>
    </source>
</reference>
<dbReference type="EMBL" id="SRLO01000280">
    <property type="protein sequence ID" value="TNN63075.1"/>
    <property type="molecule type" value="Genomic_DNA"/>
</dbReference>
<feature type="compositionally biased region" description="Polar residues" evidence="1">
    <location>
        <begin position="134"/>
        <end position="155"/>
    </location>
</feature>
<dbReference type="Proteomes" id="UP000314294">
    <property type="component" value="Unassembled WGS sequence"/>
</dbReference>
<keyword evidence="3" id="KW-1185">Reference proteome</keyword>
<evidence type="ECO:0000313" key="3">
    <source>
        <dbReference type="Proteomes" id="UP000314294"/>
    </source>
</evidence>
<evidence type="ECO:0000313" key="2">
    <source>
        <dbReference type="EMBL" id="TNN63075.1"/>
    </source>
</evidence>
<feature type="compositionally biased region" description="Basic and acidic residues" evidence="1">
    <location>
        <begin position="181"/>
        <end position="193"/>
    </location>
</feature>
<accession>A0A4Z2HCS8</accession>
<comment type="caution">
    <text evidence="2">The sequence shown here is derived from an EMBL/GenBank/DDBJ whole genome shotgun (WGS) entry which is preliminary data.</text>
</comment>
<feature type="region of interest" description="Disordered" evidence="1">
    <location>
        <begin position="119"/>
        <end position="205"/>
    </location>
</feature>
<feature type="region of interest" description="Disordered" evidence="1">
    <location>
        <begin position="42"/>
        <end position="82"/>
    </location>
</feature>
<dbReference type="AlphaFoldDB" id="A0A4Z2HCS8"/>
<organism evidence="2 3">
    <name type="scientific">Liparis tanakae</name>
    <name type="common">Tanaka's snailfish</name>
    <dbReference type="NCBI Taxonomy" id="230148"/>
    <lineage>
        <taxon>Eukaryota</taxon>
        <taxon>Metazoa</taxon>
        <taxon>Chordata</taxon>
        <taxon>Craniata</taxon>
        <taxon>Vertebrata</taxon>
        <taxon>Euteleostomi</taxon>
        <taxon>Actinopterygii</taxon>
        <taxon>Neopterygii</taxon>
        <taxon>Teleostei</taxon>
        <taxon>Neoteleostei</taxon>
        <taxon>Acanthomorphata</taxon>
        <taxon>Eupercaria</taxon>
        <taxon>Perciformes</taxon>
        <taxon>Cottioidei</taxon>
        <taxon>Cottales</taxon>
        <taxon>Liparidae</taxon>
        <taxon>Liparis</taxon>
    </lineage>
</organism>
<dbReference type="PROSITE" id="PS51257">
    <property type="entry name" value="PROKAR_LIPOPROTEIN"/>
    <property type="match status" value="1"/>
</dbReference>
<sequence length="222" mass="24253">MPHQKLEYAALDSSIGATMVLFSLISFHNVSALSCTSLMSDVDKGEEHSPTTGADEEEWRSQFVPGRGSDNDDARESERTQVCKTQMWDGKREGTYNGEGGVEETRDGLGINGTFLLRRSTAPRNSGRECAELRQTSATTTRGARSGDSGLQRSSGKYPRLEPGRRTNSRAGSRQVTRGMAGERHSLETRRTEEDAEDAEDVEAEGLAVVLCRQRRHGGGAD</sequence>
<name>A0A4Z2HCS8_9TELE</name>
<protein>
    <submittedName>
        <fullName evidence="2">Uncharacterized protein</fullName>
    </submittedName>
</protein>
<proteinExistence type="predicted"/>
<feature type="compositionally biased region" description="Basic and acidic residues" evidence="1">
    <location>
        <begin position="69"/>
        <end position="81"/>
    </location>
</feature>